<dbReference type="InterPro" id="IPR008921">
    <property type="entry name" value="DNA_pol3_clamp-load_cplx_C"/>
</dbReference>
<dbReference type="AlphaFoldDB" id="X0XKR2"/>
<protein>
    <recommendedName>
        <fullName evidence="1">DNA polymerase III delta subunit-like C-terminal domain-containing protein</fullName>
    </recommendedName>
</protein>
<dbReference type="InterPro" id="IPR048466">
    <property type="entry name" value="DNA_pol3_delta-like_C"/>
</dbReference>
<feature type="non-terminal residue" evidence="2">
    <location>
        <position position="1"/>
    </location>
</feature>
<evidence type="ECO:0000313" key="2">
    <source>
        <dbReference type="EMBL" id="GAG25546.1"/>
    </source>
</evidence>
<feature type="domain" description="DNA polymerase III delta subunit-like C-terminal" evidence="1">
    <location>
        <begin position="2"/>
        <end position="41"/>
    </location>
</feature>
<sequence>DQAQRYSLARLKAAYRRLLEADVGVKRGHYDEELALELLVHDLARI</sequence>
<dbReference type="GO" id="GO:0003677">
    <property type="term" value="F:DNA binding"/>
    <property type="evidence" value="ECO:0007669"/>
    <property type="project" value="InterPro"/>
</dbReference>
<gene>
    <name evidence="2" type="ORF">S01H1_55473</name>
</gene>
<name>X0XKR2_9ZZZZ</name>
<dbReference type="GO" id="GO:0006260">
    <property type="term" value="P:DNA replication"/>
    <property type="evidence" value="ECO:0007669"/>
    <property type="project" value="InterPro"/>
</dbReference>
<comment type="caution">
    <text evidence="2">The sequence shown here is derived from an EMBL/GenBank/DDBJ whole genome shotgun (WGS) entry which is preliminary data.</text>
</comment>
<dbReference type="SUPFAM" id="SSF48019">
    <property type="entry name" value="post-AAA+ oligomerization domain-like"/>
    <property type="match status" value="1"/>
</dbReference>
<accession>X0XKR2</accession>
<reference evidence="2" key="1">
    <citation type="journal article" date="2014" name="Front. Microbiol.">
        <title>High frequency of phylogenetically diverse reductive dehalogenase-homologous genes in deep subseafloor sedimentary metagenomes.</title>
        <authorList>
            <person name="Kawai M."/>
            <person name="Futagami T."/>
            <person name="Toyoda A."/>
            <person name="Takaki Y."/>
            <person name="Nishi S."/>
            <person name="Hori S."/>
            <person name="Arai W."/>
            <person name="Tsubouchi T."/>
            <person name="Morono Y."/>
            <person name="Uchiyama I."/>
            <person name="Ito T."/>
            <person name="Fujiyama A."/>
            <person name="Inagaki F."/>
            <person name="Takami H."/>
        </authorList>
    </citation>
    <scope>NUCLEOTIDE SEQUENCE</scope>
    <source>
        <strain evidence="2">Expedition CK06-06</strain>
    </source>
</reference>
<dbReference type="Pfam" id="PF21694">
    <property type="entry name" value="DNA_pol3_delta_C"/>
    <property type="match status" value="1"/>
</dbReference>
<organism evidence="2">
    <name type="scientific">marine sediment metagenome</name>
    <dbReference type="NCBI Taxonomy" id="412755"/>
    <lineage>
        <taxon>unclassified sequences</taxon>
        <taxon>metagenomes</taxon>
        <taxon>ecological metagenomes</taxon>
    </lineage>
</organism>
<dbReference type="Gene3D" id="1.20.272.10">
    <property type="match status" value="1"/>
</dbReference>
<dbReference type="EMBL" id="BARS01036061">
    <property type="protein sequence ID" value="GAG25546.1"/>
    <property type="molecule type" value="Genomic_DNA"/>
</dbReference>
<proteinExistence type="predicted"/>
<evidence type="ECO:0000259" key="1">
    <source>
        <dbReference type="Pfam" id="PF21694"/>
    </source>
</evidence>